<feature type="transmembrane region" description="Helical" evidence="1">
    <location>
        <begin position="266"/>
        <end position="290"/>
    </location>
</feature>
<organism evidence="3 4">
    <name type="scientific">Sphaerotilus montanus</name>
    <dbReference type="NCBI Taxonomy" id="522889"/>
    <lineage>
        <taxon>Bacteria</taxon>
        <taxon>Pseudomonadati</taxon>
        <taxon>Pseudomonadota</taxon>
        <taxon>Betaproteobacteria</taxon>
        <taxon>Burkholderiales</taxon>
        <taxon>Sphaerotilaceae</taxon>
        <taxon>Sphaerotilus</taxon>
    </lineage>
</organism>
<keyword evidence="4" id="KW-1185">Reference proteome</keyword>
<dbReference type="AlphaFoldDB" id="A0A7Y9U563"/>
<gene>
    <name evidence="3" type="ORF">BDD16_000332</name>
</gene>
<dbReference type="PANTHER" id="PTHR43685:SF11">
    <property type="entry name" value="GLYCOSYLTRANSFERASE TAGX-RELATED"/>
    <property type="match status" value="1"/>
</dbReference>
<reference evidence="3 4" key="1">
    <citation type="submission" date="2020-07" db="EMBL/GenBank/DDBJ databases">
        <title>Genomic Encyclopedia of Archaeal and Bacterial Type Strains, Phase II (KMG-II): from individual species to whole genera.</title>
        <authorList>
            <person name="Goeker M."/>
        </authorList>
    </citation>
    <scope>NUCLEOTIDE SEQUENCE [LARGE SCALE GENOMIC DNA]</scope>
    <source>
        <strain evidence="3 4">DSM 21226</strain>
    </source>
</reference>
<keyword evidence="3" id="KW-0808">Transferase</keyword>
<evidence type="ECO:0000313" key="4">
    <source>
        <dbReference type="Proteomes" id="UP000518288"/>
    </source>
</evidence>
<dbReference type="PANTHER" id="PTHR43685">
    <property type="entry name" value="GLYCOSYLTRANSFERASE"/>
    <property type="match status" value="1"/>
</dbReference>
<dbReference type="InterPro" id="IPR001173">
    <property type="entry name" value="Glyco_trans_2-like"/>
</dbReference>
<dbReference type="SUPFAM" id="SSF53448">
    <property type="entry name" value="Nucleotide-diphospho-sugar transferases"/>
    <property type="match status" value="1"/>
</dbReference>
<dbReference type="RefSeq" id="WP_179632345.1">
    <property type="nucleotide sequence ID" value="NZ_JACCFH010000001.1"/>
</dbReference>
<evidence type="ECO:0000313" key="3">
    <source>
        <dbReference type="EMBL" id="NYG31346.1"/>
    </source>
</evidence>
<proteinExistence type="predicted"/>
<dbReference type="Gene3D" id="3.90.550.10">
    <property type="entry name" value="Spore Coat Polysaccharide Biosynthesis Protein SpsA, Chain A"/>
    <property type="match status" value="1"/>
</dbReference>
<name>A0A7Y9U563_9BURK</name>
<evidence type="ECO:0000259" key="2">
    <source>
        <dbReference type="Pfam" id="PF00535"/>
    </source>
</evidence>
<protein>
    <submittedName>
        <fullName evidence="3">Glycosyltransferase involved in cell wall biosynthesis</fullName>
    </submittedName>
</protein>
<comment type="caution">
    <text evidence="3">The sequence shown here is derived from an EMBL/GenBank/DDBJ whole genome shotgun (WGS) entry which is preliminary data.</text>
</comment>
<dbReference type="Pfam" id="PF00535">
    <property type="entry name" value="Glycos_transf_2"/>
    <property type="match status" value="1"/>
</dbReference>
<dbReference type="GO" id="GO:0016740">
    <property type="term" value="F:transferase activity"/>
    <property type="evidence" value="ECO:0007669"/>
    <property type="project" value="UniProtKB-KW"/>
</dbReference>
<evidence type="ECO:0000256" key="1">
    <source>
        <dbReference type="SAM" id="Phobius"/>
    </source>
</evidence>
<dbReference type="CDD" id="cd00761">
    <property type="entry name" value="Glyco_tranf_GTA_type"/>
    <property type="match status" value="1"/>
</dbReference>
<dbReference type="Proteomes" id="UP000518288">
    <property type="component" value="Unassembled WGS sequence"/>
</dbReference>
<keyword evidence="1" id="KW-1133">Transmembrane helix</keyword>
<feature type="domain" description="Glycosyltransferase 2-like" evidence="2">
    <location>
        <begin position="25"/>
        <end position="156"/>
    </location>
</feature>
<accession>A0A7Y9U563</accession>
<dbReference type="EMBL" id="JACCFH010000001">
    <property type="protein sequence ID" value="NYG31346.1"/>
    <property type="molecule type" value="Genomic_DNA"/>
</dbReference>
<keyword evidence="1" id="KW-0472">Membrane</keyword>
<dbReference type="InterPro" id="IPR029044">
    <property type="entry name" value="Nucleotide-diphossugar_trans"/>
</dbReference>
<dbReference type="InterPro" id="IPR050834">
    <property type="entry name" value="Glycosyltransf_2"/>
</dbReference>
<keyword evidence="1" id="KW-0812">Transmembrane</keyword>
<sequence length="321" mass="35541">MTACREHIHDKISTGRMETGKPLISICICTFRRPEGIRRALTSLIDTDTPPGWQIEFIVVDNDKDQSALNIINRVRLDRPDATVRYFAEQNPGVSHARNRCIAEANGEILTFIDDDEYVGQHWLVNLISTLERQQADAVFGPVVPSFAVPPPAWVNATGTHQRARSSTGSPVAWRNAQTNNVAFRRSLLNSGHRFSVEFAKTGGEDSLFFAAAAASGHHLVWCDEAVVTETVPLERMTRRWVLERAFHGGRTFVRLQAKLVSPLAYGYYAAYGLLYSLAVLPPLLLTVAIGHARYMQYARILAGNLGKIAARFYGGGNYGG</sequence>